<feature type="transmembrane region" description="Helical" evidence="1">
    <location>
        <begin position="91"/>
        <end position="107"/>
    </location>
</feature>
<dbReference type="PANTHER" id="PTHR28008">
    <property type="entry name" value="DOMAIN PROTEIN, PUTATIVE (AFU_ORTHOLOGUE AFUA_3G10980)-RELATED"/>
    <property type="match status" value="1"/>
</dbReference>
<feature type="domain" description="VanZ-like" evidence="2">
    <location>
        <begin position="9"/>
        <end position="142"/>
    </location>
</feature>
<dbReference type="NCBIfam" id="NF037970">
    <property type="entry name" value="vanZ_1"/>
    <property type="match status" value="1"/>
</dbReference>
<dbReference type="InterPro" id="IPR016747">
    <property type="entry name" value="Phosphotransbutyrylase"/>
</dbReference>
<dbReference type="PATRIC" id="fig|217031.6.peg.4768"/>
<dbReference type="Pfam" id="PF04892">
    <property type="entry name" value="VanZ"/>
    <property type="match status" value="1"/>
</dbReference>
<organism evidence="3 4">
    <name type="scientific">Lederbergia galactosidilytica</name>
    <dbReference type="NCBI Taxonomy" id="217031"/>
    <lineage>
        <taxon>Bacteria</taxon>
        <taxon>Bacillati</taxon>
        <taxon>Bacillota</taxon>
        <taxon>Bacilli</taxon>
        <taxon>Bacillales</taxon>
        <taxon>Bacillaceae</taxon>
        <taxon>Lederbergia</taxon>
    </lineage>
</organism>
<dbReference type="PANTHER" id="PTHR28008:SF1">
    <property type="entry name" value="DOMAIN PROTEIN, PUTATIVE (AFU_ORTHOLOGUE AFUA_3G10980)-RELATED"/>
    <property type="match status" value="1"/>
</dbReference>
<dbReference type="RefSeq" id="WP_057983584.1">
    <property type="nucleotide sequence ID" value="NZ_LDJR01000061.1"/>
</dbReference>
<keyword evidence="1" id="KW-1133">Transmembrane helix</keyword>
<keyword evidence="1" id="KW-0472">Membrane</keyword>
<evidence type="ECO:0000256" key="1">
    <source>
        <dbReference type="SAM" id="Phobius"/>
    </source>
</evidence>
<reference evidence="3 4" key="1">
    <citation type="submission" date="2015-05" db="EMBL/GenBank/DDBJ databases">
        <title>Comparison of genome.</title>
        <authorList>
            <person name="Zheng Z."/>
            <person name="Sun M."/>
        </authorList>
    </citation>
    <scope>NUCLEOTIDE SEQUENCE [LARGE SCALE GENOMIC DNA]</scope>
    <source>
        <strain evidence="3 4">G25-74</strain>
    </source>
</reference>
<protein>
    <recommendedName>
        <fullName evidence="2">VanZ-like domain-containing protein</fullName>
    </recommendedName>
</protein>
<name>A0A177ZJY4_9BACI</name>
<keyword evidence="1" id="KW-0812">Transmembrane</keyword>
<feature type="transmembrane region" description="Helical" evidence="1">
    <location>
        <begin position="127"/>
        <end position="147"/>
    </location>
</feature>
<keyword evidence="4" id="KW-1185">Reference proteome</keyword>
<dbReference type="InterPro" id="IPR006976">
    <property type="entry name" value="VanZ-like"/>
</dbReference>
<dbReference type="OrthoDB" id="291892at2"/>
<evidence type="ECO:0000313" key="4">
    <source>
        <dbReference type="Proteomes" id="UP000077881"/>
    </source>
</evidence>
<sequence length="154" mass="17407">MKSYYKYIFFLLALLWMVLIFTLSDQPRAESRVLSLNLTEKVMSTIKKVSPQLEVSEVRLHHLIRKSAHFFAYCFLGILVCFAIKRMKLTQARGIGLALTICILFAISDETHQLFVSGRGAEIKDVVIDSAGASLGIVLYLCMANLVKRFSKDV</sequence>
<comment type="caution">
    <text evidence="3">The sequence shown here is derived from an EMBL/GenBank/DDBJ whole genome shotgun (WGS) entry which is preliminary data.</text>
</comment>
<dbReference type="AlphaFoldDB" id="A0A177ZJY4"/>
<accession>A0A177ZJY4</accession>
<evidence type="ECO:0000313" key="3">
    <source>
        <dbReference type="EMBL" id="OAK67208.1"/>
    </source>
</evidence>
<proteinExistence type="predicted"/>
<dbReference type="STRING" id="217031.ABB05_21935"/>
<gene>
    <name evidence="3" type="ORF">ABB05_21935</name>
</gene>
<dbReference type="PIRSF" id="PIRSF019083">
    <property type="entry name" value="UCP019083_VanZ"/>
    <property type="match status" value="1"/>
</dbReference>
<dbReference type="Proteomes" id="UP000077881">
    <property type="component" value="Unassembled WGS sequence"/>
</dbReference>
<dbReference type="EMBL" id="LDJR01000061">
    <property type="protein sequence ID" value="OAK67208.1"/>
    <property type="molecule type" value="Genomic_DNA"/>
</dbReference>
<evidence type="ECO:0000259" key="2">
    <source>
        <dbReference type="Pfam" id="PF04892"/>
    </source>
</evidence>
<feature type="transmembrane region" description="Helical" evidence="1">
    <location>
        <begin position="67"/>
        <end position="84"/>
    </location>
</feature>